<name>A0A9D4G940_DREPO</name>
<reference evidence="2" key="2">
    <citation type="submission" date="2020-11" db="EMBL/GenBank/DDBJ databases">
        <authorList>
            <person name="McCartney M.A."/>
            <person name="Auch B."/>
            <person name="Kono T."/>
            <person name="Mallez S."/>
            <person name="Becker A."/>
            <person name="Gohl D.M."/>
            <person name="Silverstein K.A.T."/>
            <person name="Koren S."/>
            <person name="Bechman K.B."/>
            <person name="Herman A."/>
            <person name="Abrahante J.E."/>
            <person name="Garbe J."/>
        </authorList>
    </citation>
    <scope>NUCLEOTIDE SEQUENCE</scope>
    <source>
        <strain evidence="2">Duluth1</strain>
        <tissue evidence="2">Whole animal</tissue>
    </source>
</reference>
<protein>
    <submittedName>
        <fullName evidence="2">Uncharacterized protein</fullName>
    </submittedName>
</protein>
<sequence>MGIVANINGDRYIVRSEESGLYARNRVHIRPTKVEVQIREQSPPRYGDMNSETRNQSAPKTPETTRMTAIASAGNTSEPSAASESGPSRYNLRPRGNIQRPQCLDVLCEINE</sequence>
<feature type="compositionally biased region" description="Polar residues" evidence="1">
    <location>
        <begin position="50"/>
        <end position="67"/>
    </location>
</feature>
<reference evidence="2" key="1">
    <citation type="journal article" date="2019" name="bioRxiv">
        <title>The Genome of the Zebra Mussel, Dreissena polymorpha: A Resource for Invasive Species Research.</title>
        <authorList>
            <person name="McCartney M.A."/>
            <person name="Auch B."/>
            <person name="Kono T."/>
            <person name="Mallez S."/>
            <person name="Zhang Y."/>
            <person name="Obille A."/>
            <person name="Becker A."/>
            <person name="Abrahante J.E."/>
            <person name="Garbe J."/>
            <person name="Badalamenti J.P."/>
            <person name="Herman A."/>
            <person name="Mangelson H."/>
            <person name="Liachko I."/>
            <person name="Sullivan S."/>
            <person name="Sone E.D."/>
            <person name="Koren S."/>
            <person name="Silverstein K.A.T."/>
            <person name="Beckman K.B."/>
            <person name="Gohl D.M."/>
        </authorList>
    </citation>
    <scope>NUCLEOTIDE SEQUENCE</scope>
    <source>
        <strain evidence="2">Duluth1</strain>
        <tissue evidence="2">Whole animal</tissue>
    </source>
</reference>
<feature type="compositionally biased region" description="Low complexity" evidence="1">
    <location>
        <begin position="77"/>
        <end position="88"/>
    </location>
</feature>
<feature type="region of interest" description="Disordered" evidence="1">
    <location>
        <begin position="39"/>
        <end position="96"/>
    </location>
</feature>
<evidence type="ECO:0000313" key="2">
    <source>
        <dbReference type="EMBL" id="KAH3811076.1"/>
    </source>
</evidence>
<proteinExistence type="predicted"/>
<dbReference type="Proteomes" id="UP000828390">
    <property type="component" value="Unassembled WGS sequence"/>
</dbReference>
<gene>
    <name evidence="2" type="ORF">DPMN_139479</name>
</gene>
<keyword evidence="3" id="KW-1185">Reference proteome</keyword>
<comment type="caution">
    <text evidence="2">The sequence shown here is derived from an EMBL/GenBank/DDBJ whole genome shotgun (WGS) entry which is preliminary data.</text>
</comment>
<evidence type="ECO:0000313" key="3">
    <source>
        <dbReference type="Proteomes" id="UP000828390"/>
    </source>
</evidence>
<dbReference type="AlphaFoldDB" id="A0A9D4G940"/>
<organism evidence="2 3">
    <name type="scientific">Dreissena polymorpha</name>
    <name type="common">Zebra mussel</name>
    <name type="synonym">Mytilus polymorpha</name>
    <dbReference type="NCBI Taxonomy" id="45954"/>
    <lineage>
        <taxon>Eukaryota</taxon>
        <taxon>Metazoa</taxon>
        <taxon>Spiralia</taxon>
        <taxon>Lophotrochozoa</taxon>
        <taxon>Mollusca</taxon>
        <taxon>Bivalvia</taxon>
        <taxon>Autobranchia</taxon>
        <taxon>Heteroconchia</taxon>
        <taxon>Euheterodonta</taxon>
        <taxon>Imparidentia</taxon>
        <taxon>Neoheterodontei</taxon>
        <taxon>Myida</taxon>
        <taxon>Dreissenoidea</taxon>
        <taxon>Dreissenidae</taxon>
        <taxon>Dreissena</taxon>
    </lineage>
</organism>
<dbReference type="EMBL" id="JAIWYP010000006">
    <property type="protein sequence ID" value="KAH3811076.1"/>
    <property type="molecule type" value="Genomic_DNA"/>
</dbReference>
<evidence type="ECO:0000256" key="1">
    <source>
        <dbReference type="SAM" id="MobiDB-lite"/>
    </source>
</evidence>
<accession>A0A9D4G940</accession>